<protein>
    <submittedName>
        <fullName evidence="1">Uncharacterized protein</fullName>
    </submittedName>
</protein>
<dbReference type="AlphaFoldDB" id="A0A1E1LQQ1"/>
<evidence type="ECO:0000313" key="2">
    <source>
        <dbReference type="Proteomes" id="UP000178912"/>
    </source>
</evidence>
<accession>A0A1E1LQQ1</accession>
<organism evidence="1 2">
    <name type="scientific">Rhynchosporium agropyri</name>
    <dbReference type="NCBI Taxonomy" id="914238"/>
    <lineage>
        <taxon>Eukaryota</taxon>
        <taxon>Fungi</taxon>
        <taxon>Dikarya</taxon>
        <taxon>Ascomycota</taxon>
        <taxon>Pezizomycotina</taxon>
        <taxon>Leotiomycetes</taxon>
        <taxon>Helotiales</taxon>
        <taxon>Ploettnerulaceae</taxon>
        <taxon>Rhynchosporium</taxon>
    </lineage>
</organism>
<dbReference type="OrthoDB" id="5405126at2759"/>
<gene>
    <name evidence="1" type="ORF">RAG0_16495</name>
</gene>
<dbReference type="EMBL" id="FJUX01000168">
    <property type="protein sequence ID" value="CZT12794.1"/>
    <property type="molecule type" value="Genomic_DNA"/>
</dbReference>
<dbReference type="Proteomes" id="UP000178912">
    <property type="component" value="Unassembled WGS sequence"/>
</dbReference>
<sequence length="386" mass="43388">MNSSTLRKAFRCSDCAVRIAGRRVVIPLRSFSNSSIRRKHGAVPKFTEVSSTELQDLLTKVRERVFLPAHLSQEQRDLIFNPRKIQNLEGESAKATIAGEDFILKPLDITKNVPGRASSLRRAILLMTETRDWNNLPNLLQGLKTVGLDIKKKNKRYRNSDSAEYVVHQAGKSGQQAILLECLRRADETGLTLDNQFLVMQVFFWMQQKAMRSDWEAGSTKTALLWAELIKDLMQDPKHQLPVGSKPLHNLHEVNGILLELAAVRAVKHLDGKDVDGKVEKHARKLLESPRDLEARREPDTDDDKRQNIFLNFWLSNNAMVAHGIKLAQTVLGPSSELSAGLKQMHGSLEPLLSKAREELSATLSKRGEVKTGVRIHDELLGPKAL</sequence>
<evidence type="ECO:0000313" key="1">
    <source>
        <dbReference type="EMBL" id="CZT12794.1"/>
    </source>
</evidence>
<proteinExistence type="predicted"/>
<keyword evidence="2" id="KW-1185">Reference proteome</keyword>
<name>A0A1E1LQQ1_9HELO</name>
<reference evidence="2" key="1">
    <citation type="submission" date="2016-03" db="EMBL/GenBank/DDBJ databases">
        <authorList>
            <person name="Guldener U."/>
        </authorList>
    </citation>
    <scope>NUCLEOTIDE SEQUENCE [LARGE SCALE GENOMIC DNA]</scope>
    <source>
        <strain evidence="2">04CH-RAC-A.6.1</strain>
    </source>
</reference>